<proteinExistence type="predicted"/>
<dbReference type="Pfam" id="PF13424">
    <property type="entry name" value="TPR_12"/>
    <property type="match status" value="1"/>
</dbReference>
<sequence>MARVMDADTALKLLNLILSYNNEGELHPIFNQAARNRYHLHRYMDFPLKAGDVSLDGFVWIDETEFTPEVPDGKFWDSEDYTRGMAFLNEFSLINVDYSTGYSNMHVLVHKRARSRMGDDERSQWSSAARCLLMDSITLNWALDHVLYRRDVGPHLEACQRHVKAEHDDPLLESEYQGKIALVFRQAGRSEAAESALKKTLGLRKAAFGLLDNATLHAMSQLARLYIDQGRYSDAEAMLRELLNNAYCVKKADEDNSKDTVNIPDADDPLHDARILGDTKELGNVLVLQDQKEVAAQVFHKILECYDQMGDTAKVRTYRRLEATLSGEEVVDFTIQEAMERLADAKKKKSGPDHPGMTAAKKTLAETWTKHGGYVEAEKLYNELSSARGTRRHWQRNGDLVIYLYSKTMYEEAINLMQECWEGQRVVFGPQHTLTLQSEHCIRQFHEVQANAPDYLNASLRNTAIQASIDALGDRAPEWMLRCEPESEEDLMRAHMER</sequence>
<comment type="caution">
    <text evidence="1">The sequence shown here is derived from an EMBL/GenBank/DDBJ whole genome shotgun (WGS) entry which is preliminary data.</text>
</comment>
<protein>
    <recommendedName>
        <fullName evidence="3">MalT-like TPR region domain-containing protein</fullName>
    </recommendedName>
</protein>
<evidence type="ECO:0000313" key="2">
    <source>
        <dbReference type="Proteomes" id="UP000285146"/>
    </source>
</evidence>
<dbReference type="OrthoDB" id="1658288at2759"/>
<accession>A0A423XN75</accession>
<dbReference type="SUPFAM" id="SSF48452">
    <property type="entry name" value="TPR-like"/>
    <property type="match status" value="1"/>
</dbReference>
<dbReference type="Proteomes" id="UP000285146">
    <property type="component" value="Unassembled WGS sequence"/>
</dbReference>
<name>A0A423XN75_9PEZI</name>
<evidence type="ECO:0008006" key="3">
    <source>
        <dbReference type="Google" id="ProtNLM"/>
    </source>
</evidence>
<keyword evidence="2" id="KW-1185">Reference proteome</keyword>
<dbReference type="STRING" id="1230097.A0A423XN75"/>
<dbReference type="InParanoid" id="A0A423XN75"/>
<dbReference type="InterPro" id="IPR011990">
    <property type="entry name" value="TPR-like_helical_dom_sf"/>
</dbReference>
<dbReference type="PANTHER" id="PTHR46082">
    <property type="entry name" value="ATP/GTP-BINDING PROTEIN-RELATED"/>
    <property type="match status" value="1"/>
</dbReference>
<dbReference type="PANTHER" id="PTHR46082:SF6">
    <property type="entry name" value="AAA+ ATPASE DOMAIN-CONTAINING PROTEIN-RELATED"/>
    <property type="match status" value="1"/>
</dbReference>
<dbReference type="Gene3D" id="1.25.40.10">
    <property type="entry name" value="Tetratricopeptide repeat domain"/>
    <property type="match status" value="2"/>
</dbReference>
<gene>
    <name evidence="1" type="ORF">VPNG_00315</name>
</gene>
<dbReference type="AlphaFoldDB" id="A0A423XN75"/>
<evidence type="ECO:0000313" key="1">
    <source>
        <dbReference type="EMBL" id="ROW18072.1"/>
    </source>
</evidence>
<dbReference type="InterPro" id="IPR053137">
    <property type="entry name" value="NLR-like"/>
</dbReference>
<reference evidence="1 2" key="1">
    <citation type="submission" date="2015-09" db="EMBL/GenBank/DDBJ databases">
        <title>Host preference determinants of Valsa canker pathogens revealed by comparative genomics.</title>
        <authorList>
            <person name="Yin Z."/>
            <person name="Huang L."/>
        </authorList>
    </citation>
    <scope>NUCLEOTIDE SEQUENCE [LARGE SCALE GENOMIC DNA]</scope>
    <source>
        <strain evidence="1 2">SXYLt</strain>
    </source>
</reference>
<dbReference type="EMBL" id="LKEB01000001">
    <property type="protein sequence ID" value="ROW18072.1"/>
    <property type="molecule type" value="Genomic_DNA"/>
</dbReference>
<organism evidence="1 2">
    <name type="scientific">Cytospora leucostoma</name>
    <dbReference type="NCBI Taxonomy" id="1230097"/>
    <lineage>
        <taxon>Eukaryota</taxon>
        <taxon>Fungi</taxon>
        <taxon>Dikarya</taxon>
        <taxon>Ascomycota</taxon>
        <taxon>Pezizomycotina</taxon>
        <taxon>Sordariomycetes</taxon>
        <taxon>Sordariomycetidae</taxon>
        <taxon>Diaporthales</taxon>
        <taxon>Cytosporaceae</taxon>
        <taxon>Cytospora</taxon>
    </lineage>
</organism>